<keyword evidence="11" id="KW-1185">Reference proteome</keyword>
<reference evidence="10" key="2">
    <citation type="submission" date="2021-01" db="UniProtKB">
        <authorList>
            <consortium name="EnsemblMetazoa"/>
        </authorList>
    </citation>
    <scope>IDENTIFICATION</scope>
</reference>
<evidence type="ECO:0000256" key="7">
    <source>
        <dbReference type="ARBA" id="ARBA00023224"/>
    </source>
</evidence>
<name>A0A7M7PPQ4_STRPU</name>
<dbReference type="Proteomes" id="UP000007110">
    <property type="component" value="Unassembled WGS sequence"/>
</dbReference>
<evidence type="ECO:0000313" key="10">
    <source>
        <dbReference type="EnsemblMetazoa" id="XP_030855007"/>
    </source>
</evidence>
<dbReference type="SUPFAM" id="SSF81321">
    <property type="entry name" value="Family A G protein-coupled receptor-like"/>
    <property type="match status" value="1"/>
</dbReference>
<organism evidence="10 11">
    <name type="scientific">Strongylocentrotus purpuratus</name>
    <name type="common">Purple sea urchin</name>
    <dbReference type="NCBI Taxonomy" id="7668"/>
    <lineage>
        <taxon>Eukaryota</taxon>
        <taxon>Metazoa</taxon>
        <taxon>Echinodermata</taxon>
        <taxon>Eleutherozoa</taxon>
        <taxon>Echinozoa</taxon>
        <taxon>Echinoidea</taxon>
        <taxon>Euechinoidea</taxon>
        <taxon>Echinacea</taxon>
        <taxon>Camarodonta</taxon>
        <taxon>Echinidea</taxon>
        <taxon>Strongylocentrotidae</taxon>
        <taxon>Strongylocentrotus</taxon>
    </lineage>
</organism>
<evidence type="ECO:0000256" key="4">
    <source>
        <dbReference type="ARBA" id="ARBA00023040"/>
    </source>
</evidence>
<feature type="domain" description="G-protein coupled receptors family 1 profile" evidence="9">
    <location>
        <begin position="9"/>
        <end position="253"/>
    </location>
</feature>
<feature type="transmembrane region" description="Helical" evidence="8">
    <location>
        <begin position="28"/>
        <end position="50"/>
    </location>
</feature>
<dbReference type="EnsemblMetazoa" id="XM_030999147">
    <property type="protein sequence ID" value="XP_030855007"/>
    <property type="gene ID" value="LOC115929608"/>
</dbReference>
<dbReference type="KEGG" id="spu:115929608"/>
<reference evidence="11" key="1">
    <citation type="submission" date="2015-02" db="EMBL/GenBank/DDBJ databases">
        <title>Genome sequencing for Strongylocentrotus purpuratus.</title>
        <authorList>
            <person name="Murali S."/>
            <person name="Liu Y."/>
            <person name="Vee V."/>
            <person name="English A."/>
            <person name="Wang M."/>
            <person name="Skinner E."/>
            <person name="Han Y."/>
            <person name="Muzny D.M."/>
            <person name="Worley K.C."/>
            <person name="Gibbs R.A."/>
        </authorList>
    </citation>
    <scope>NUCLEOTIDE SEQUENCE</scope>
</reference>
<protein>
    <recommendedName>
        <fullName evidence="9">G-protein coupled receptors family 1 profile domain-containing protein</fullName>
    </recommendedName>
</protein>
<evidence type="ECO:0000256" key="1">
    <source>
        <dbReference type="ARBA" id="ARBA00004141"/>
    </source>
</evidence>
<dbReference type="GO" id="GO:0016020">
    <property type="term" value="C:membrane"/>
    <property type="evidence" value="ECO:0007669"/>
    <property type="project" value="UniProtKB-SubCell"/>
</dbReference>
<keyword evidence="3 8" id="KW-1133">Transmembrane helix</keyword>
<dbReference type="GeneID" id="115929608"/>
<dbReference type="Pfam" id="PF00001">
    <property type="entry name" value="7tm_1"/>
    <property type="match status" value="1"/>
</dbReference>
<evidence type="ECO:0000313" key="11">
    <source>
        <dbReference type="Proteomes" id="UP000007110"/>
    </source>
</evidence>
<dbReference type="InterPro" id="IPR017452">
    <property type="entry name" value="GPCR_Rhodpsn_7TM"/>
</dbReference>
<sequence length="253" mass="28122">MALFLGLPGNAIILQAYARKKRKTSTDILIMAQASVDFIACVFTPVFIFASGFPDLVTDGLCQMTAVTGELTAHTTLLLTTAISIDRYVVVCHPFRRRMTVRMSISLLIICTLFATAFSSGIAVLTEPHAVICNGRRLCIISSSNSTGYLAFEMTFAALFFVSFTTTTLFYALIYAFLRKRAKIHAELVNNDLPLAAISSKNSSLESNSRIDQPETNQHSSPLEIYICLGNWRKLIKTMVTDFYFSDVGRRRK</sequence>
<dbReference type="OMA" id="EPHAVIC"/>
<evidence type="ECO:0000256" key="2">
    <source>
        <dbReference type="ARBA" id="ARBA00022692"/>
    </source>
</evidence>
<dbReference type="OrthoDB" id="10044919at2759"/>
<dbReference type="Gene3D" id="1.20.1070.10">
    <property type="entry name" value="Rhodopsin 7-helix transmembrane proteins"/>
    <property type="match status" value="1"/>
</dbReference>
<keyword evidence="2 8" id="KW-0812">Transmembrane</keyword>
<dbReference type="AlphaFoldDB" id="A0A7M7PPQ4"/>
<keyword evidence="4" id="KW-0297">G-protein coupled receptor</keyword>
<dbReference type="PANTHER" id="PTHR24238:SF47">
    <property type="entry name" value="ECDYSTEROIDS_DOPAMINE RECEPTOR-RELATED"/>
    <property type="match status" value="1"/>
</dbReference>
<dbReference type="CDD" id="cd00637">
    <property type="entry name" value="7tm_classA_rhodopsin-like"/>
    <property type="match status" value="1"/>
</dbReference>
<keyword evidence="6" id="KW-0675">Receptor</keyword>
<dbReference type="PROSITE" id="PS50262">
    <property type="entry name" value="G_PROTEIN_RECEP_F1_2"/>
    <property type="match status" value="1"/>
</dbReference>
<evidence type="ECO:0000259" key="9">
    <source>
        <dbReference type="PROSITE" id="PS50262"/>
    </source>
</evidence>
<proteinExistence type="predicted"/>
<accession>A0A7M7PPQ4</accession>
<dbReference type="PANTHER" id="PTHR24238">
    <property type="entry name" value="G-PROTEIN COUPLED RECEPTOR"/>
    <property type="match status" value="1"/>
</dbReference>
<evidence type="ECO:0000256" key="8">
    <source>
        <dbReference type="SAM" id="Phobius"/>
    </source>
</evidence>
<feature type="transmembrane region" description="Helical" evidence="8">
    <location>
        <begin position="105"/>
        <end position="125"/>
    </location>
</feature>
<dbReference type="InParanoid" id="A0A7M7PPQ4"/>
<comment type="subcellular location">
    <subcellularLocation>
        <location evidence="1">Membrane</location>
        <topology evidence="1">Multi-pass membrane protein</topology>
    </subcellularLocation>
</comment>
<evidence type="ECO:0000256" key="5">
    <source>
        <dbReference type="ARBA" id="ARBA00023136"/>
    </source>
</evidence>
<dbReference type="GO" id="GO:0004930">
    <property type="term" value="F:G protein-coupled receptor activity"/>
    <property type="evidence" value="ECO:0007669"/>
    <property type="project" value="UniProtKB-KW"/>
</dbReference>
<evidence type="ECO:0000256" key="6">
    <source>
        <dbReference type="ARBA" id="ARBA00023170"/>
    </source>
</evidence>
<dbReference type="RefSeq" id="XP_030855007.1">
    <property type="nucleotide sequence ID" value="XM_030999147.1"/>
</dbReference>
<evidence type="ECO:0000256" key="3">
    <source>
        <dbReference type="ARBA" id="ARBA00022989"/>
    </source>
</evidence>
<keyword evidence="5 8" id="KW-0472">Membrane</keyword>
<dbReference type="InterPro" id="IPR000276">
    <property type="entry name" value="GPCR_Rhodpsn"/>
</dbReference>
<feature type="transmembrane region" description="Helical" evidence="8">
    <location>
        <begin position="156"/>
        <end position="178"/>
    </location>
</feature>
<keyword evidence="7" id="KW-0807">Transducer</keyword>